<keyword evidence="4" id="KW-1185">Reference proteome</keyword>
<keyword evidence="3" id="KW-0269">Exonuclease</keyword>
<dbReference type="InterPro" id="IPR004843">
    <property type="entry name" value="Calcineurin-like_PHP"/>
</dbReference>
<organism evidence="3 4">
    <name type="scientific">Bosea lathyri</name>
    <dbReference type="NCBI Taxonomy" id="1036778"/>
    <lineage>
        <taxon>Bacteria</taxon>
        <taxon>Pseudomonadati</taxon>
        <taxon>Pseudomonadota</taxon>
        <taxon>Alphaproteobacteria</taxon>
        <taxon>Hyphomicrobiales</taxon>
        <taxon>Boseaceae</taxon>
        <taxon>Bosea</taxon>
    </lineage>
</organism>
<dbReference type="SUPFAM" id="SSF56300">
    <property type="entry name" value="Metallo-dependent phosphatases"/>
    <property type="match status" value="1"/>
</dbReference>
<dbReference type="RefSeq" id="WP_103874380.1">
    <property type="nucleotide sequence ID" value="NZ_FNUY01000009.1"/>
</dbReference>
<dbReference type="GO" id="GO:0004527">
    <property type="term" value="F:exonuclease activity"/>
    <property type="evidence" value="ECO:0007669"/>
    <property type="project" value="UniProtKB-KW"/>
</dbReference>
<dbReference type="InterPro" id="IPR050535">
    <property type="entry name" value="DNA_Repair-Maintenance_Comp"/>
</dbReference>
<dbReference type="OrthoDB" id="9773856at2"/>
<dbReference type="EMBL" id="FNUY01000009">
    <property type="protein sequence ID" value="SEG69212.1"/>
    <property type="molecule type" value="Genomic_DNA"/>
</dbReference>
<name>A0A1H6C8I3_9HYPH</name>
<evidence type="ECO:0000259" key="2">
    <source>
        <dbReference type="Pfam" id="PF00149"/>
    </source>
</evidence>
<dbReference type="Pfam" id="PF00149">
    <property type="entry name" value="Metallophos"/>
    <property type="match status" value="1"/>
</dbReference>
<dbReference type="Gene3D" id="3.60.21.10">
    <property type="match status" value="1"/>
</dbReference>
<evidence type="ECO:0000256" key="1">
    <source>
        <dbReference type="ARBA" id="ARBA00022801"/>
    </source>
</evidence>
<dbReference type="AlphaFoldDB" id="A0A1H6C8I3"/>
<evidence type="ECO:0000313" key="3">
    <source>
        <dbReference type="EMBL" id="SEG69212.1"/>
    </source>
</evidence>
<dbReference type="CDD" id="cd00840">
    <property type="entry name" value="MPP_Mre11_N"/>
    <property type="match status" value="1"/>
</dbReference>
<dbReference type="PANTHER" id="PTHR30337">
    <property type="entry name" value="COMPONENT OF ATP-DEPENDENT DSDNA EXONUCLEASE"/>
    <property type="match status" value="1"/>
</dbReference>
<accession>A0A1H6C8I3</accession>
<dbReference type="InterPro" id="IPR041796">
    <property type="entry name" value="Mre11_N"/>
</dbReference>
<dbReference type="Proteomes" id="UP000236743">
    <property type="component" value="Unassembled WGS sequence"/>
</dbReference>
<sequence>MYRFVHAADIHLDSPLRSLALRDADLADLIGNATRRAFVRIVDLCLDEQVDALLLAGDLYDGDQTSMKTARFLAEQLRRLHEAGIRVFVIRGNHDALSRITKELTLPDSVKLFGGRAEAIAIDRESGQFPVAIHGLSFAQPHAPESLIGKYRPPVEGAVNIGLMHTSLAGAARHDLYAPCSLADLQGTGFRYWALGHVHKRSVVEGGCAIVMPGMPQGRDINEAGAKSVSLVTIGDDRSIRIEERVTSIAQFERVAVDATGIDDWRDLVAALARALEQTRDDVASEHLVARLRVAGTTPLAWRIRRELDLLKTEADDRASVIGSCWVEKLEVDCRAPGVVAGPTADPLTELRRLIDEEVIGSDVYQTEVAAIAEELRTQLPQECRGLLGSDEQAFKAMIAGLVKDGSEDALARLHAGAEGGVS</sequence>
<evidence type="ECO:0000313" key="4">
    <source>
        <dbReference type="Proteomes" id="UP000236743"/>
    </source>
</evidence>
<dbReference type="PANTHER" id="PTHR30337:SF7">
    <property type="entry name" value="PHOSPHOESTERASE"/>
    <property type="match status" value="1"/>
</dbReference>
<dbReference type="InterPro" id="IPR029052">
    <property type="entry name" value="Metallo-depent_PP-like"/>
</dbReference>
<protein>
    <submittedName>
        <fullName evidence="3">DNA repair exonuclease SbcCD nuclease subunit</fullName>
    </submittedName>
</protein>
<reference evidence="3 4" key="1">
    <citation type="submission" date="2016-10" db="EMBL/GenBank/DDBJ databases">
        <authorList>
            <person name="de Groot N.N."/>
        </authorList>
    </citation>
    <scope>NUCLEOTIDE SEQUENCE [LARGE SCALE GENOMIC DNA]</scope>
    <source>
        <strain evidence="3 4">DSM 26656</strain>
    </source>
</reference>
<proteinExistence type="predicted"/>
<keyword evidence="3" id="KW-0540">Nuclease</keyword>
<dbReference type="InterPro" id="IPR014576">
    <property type="entry name" value="Pesterase_YhaO"/>
</dbReference>
<gene>
    <name evidence="3" type="ORF">SAMN04488115_109128</name>
</gene>
<keyword evidence="1" id="KW-0378">Hydrolase</keyword>
<dbReference type="PIRSF" id="PIRSF033091">
    <property type="entry name" value="Pesterase_YhaO"/>
    <property type="match status" value="1"/>
</dbReference>
<feature type="domain" description="Calcineurin-like phosphoesterase" evidence="2">
    <location>
        <begin position="3"/>
        <end position="200"/>
    </location>
</feature>